<name>A0AA39VMY6_ACESA</name>
<gene>
    <name evidence="5" type="ORF">LWI29_000075</name>
</gene>
<protein>
    <recommendedName>
        <fullName evidence="7">Pentatricopeptide repeat-containing protein</fullName>
    </recommendedName>
</protein>
<evidence type="ECO:0000256" key="1">
    <source>
        <dbReference type="ARBA" id="ARBA00007626"/>
    </source>
</evidence>
<dbReference type="Pfam" id="PF01535">
    <property type="entry name" value="PPR"/>
    <property type="match status" value="2"/>
</dbReference>
<dbReference type="PANTHER" id="PTHR46598:SF3">
    <property type="entry name" value="OS07G0495300 PROTEIN"/>
    <property type="match status" value="1"/>
</dbReference>
<reference evidence="5" key="2">
    <citation type="submission" date="2023-06" db="EMBL/GenBank/DDBJ databases">
        <authorList>
            <person name="Swenson N.G."/>
            <person name="Wegrzyn J.L."/>
            <person name="Mcevoy S.L."/>
        </authorList>
    </citation>
    <scope>NUCLEOTIDE SEQUENCE</scope>
    <source>
        <strain evidence="5">NS2018</strain>
        <tissue evidence="5">Leaf</tissue>
    </source>
</reference>
<dbReference type="PROSITE" id="PS51375">
    <property type="entry name" value="PPR"/>
    <property type="match status" value="1"/>
</dbReference>
<feature type="repeat" description="PPR" evidence="3">
    <location>
        <begin position="214"/>
        <end position="248"/>
    </location>
</feature>
<dbReference type="AlphaFoldDB" id="A0AA39VMY6"/>
<dbReference type="InterPro" id="IPR002885">
    <property type="entry name" value="PPR_rpt"/>
</dbReference>
<sequence>MVREGDASRVTGAGGEKIGDGGWRGVRNQRRCVLNQNQKSLRFIFEDQKSETLLPFFTSFGFDYLPSSPATLPLRRNLPSLPSTRSVLRSSIEIGAIRCSSLRLVAIIHLSSSAALSSSSKSSFLSGDVIFSLRSMNGKLLISSKALAKFITGCKRHGKISELSKLLLSIQMEYCSLGETILCSDVIDACIHLGWLETAHDILDDMESAGDPLGSTTYMSLIVAYYKAKMFREAEVLVRQMQKAGLDINISEEMVVSACLSEVADRSSKSDLAESLI</sequence>
<evidence type="ECO:0000256" key="3">
    <source>
        <dbReference type="PROSITE-ProRule" id="PRU00708"/>
    </source>
</evidence>
<dbReference type="InterPro" id="IPR011990">
    <property type="entry name" value="TPR-like_helical_dom_sf"/>
</dbReference>
<evidence type="ECO:0000313" key="5">
    <source>
        <dbReference type="EMBL" id="KAK0586047.1"/>
    </source>
</evidence>
<accession>A0AA39VMY6</accession>
<feature type="region of interest" description="Disordered" evidence="4">
    <location>
        <begin position="1"/>
        <end position="22"/>
    </location>
</feature>
<evidence type="ECO:0000256" key="4">
    <source>
        <dbReference type="SAM" id="MobiDB-lite"/>
    </source>
</evidence>
<keyword evidence="6" id="KW-1185">Reference proteome</keyword>
<comment type="caution">
    <text evidence="5">The sequence shown here is derived from an EMBL/GenBank/DDBJ whole genome shotgun (WGS) entry which is preliminary data.</text>
</comment>
<organism evidence="5 6">
    <name type="scientific">Acer saccharum</name>
    <name type="common">Sugar maple</name>
    <dbReference type="NCBI Taxonomy" id="4024"/>
    <lineage>
        <taxon>Eukaryota</taxon>
        <taxon>Viridiplantae</taxon>
        <taxon>Streptophyta</taxon>
        <taxon>Embryophyta</taxon>
        <taxon>Tracheophyta</taxon>
        <taxon>Spermatophyta</taxon>
        <taxon>Magnoliopsida</taxon>
        <taxon>eudicotyledons</taxon>
        <taxon>Gunneridae</taxon>
        <taxon>Pentapetalae</taxon>
        <taxon>rosids</taxon>
        <taxon>malvids</taxon>
        <taxon>Sapindales</taxon>
        <taxon>Sapindaceae</taxon>
        <taxon>Hippocastanoideae</taxon>
        <taxon>Acereae</taxon>
        <taxon>Acer</taxon>
    </lineage>
</organism>
<reference evidence="5" key="1">
    <citation type="journal article" date="2022" name="Plant J.">
        <title>Strategies of tolerance reflected in two North American maple genomes.</title>
        <authorList>
            <person name="McEvoy S.L."/>
            <person name="Sezen U.U."/>
            <person name="Trouern-Trend A."/>
            <person name="McMahon S.M."/>
            <person name="Schaberg P.G."/>
            <person name="Yang J."/>
            <person name="Wegrzyn J.L."/>
            <person name="Swenson N.G."/>
        </authorList>
    </citation>
    <scope>NUCLEOTIDE SEQUENCE</scope>
    <source>
        <strain evidence="5">NS2018</strain>
    </source>
</reference>
<evidence type="ECO:0008006" key="7">
    <source>
        <dbReference type="Google" id="ProtNLM"/>
    </source>
</evidence>
<dbReference type="Gene3D" id="1.25.40.10">
    <property type="entry name" value="Tetratricopeptide repeat domain"/>
    <property type="match status" value="1"/>
</dbReference>
<dbReference type="NCBIfam" id="TIGR00756">
    <property type="entry name" value="PPR"/>
    <property type="match status" value="1"/>
</dbReference>
<evidence type="ECO:0000313" key="6">
    <source>
        <dbReference type="Proteomes" id="UP001168877"/>
    </source>
</evidence>
<feature type="compositionally biased region" description="Gly residues" evidence="4">
    <location>
        <begin position="12"/>
        <end position="22"/>
    </location>
</feature>
<comment type="similarity">
    <text evidence="1">Belongs to the PPR family. P subfamily.</text>
</comment>
<proteinExistence type="inferred from homology"/>
<dbReference type="Proteomes" id="UP001168877">
    <property type="component" value="Unassembled WGS sequence"/>
</dbReference>
<dbReference type="EMBL" id="JAUESC010000382">
    <property type="protein sequence ID" value="KAK0586047.1"/>
    <property type="molecule type" value="Genomic_DNA"/>
</dbReference>
<evidence type="ECO:0000256" key="2">
    <source>
        <dbReference type="ARBA" id="ARBA00022737"/>
    </source>
</evidence>
<dbReference type="PANTHER" id="PTHR46598">
    <property type="entry name" value="BNAC05G43320D PROTEIN"/>
    <property type="match status" value="1"/>
</dbReference>
<keyword evidence="2" id="KW-0677">Repeat</keyword>